<dbReference type="Proteomes" id="UP000317180">
    <property type="component" value="Unassembled WGS sequence"/>
</dbReference>
<reference evidence="3 4" key="1">
    <citation type="submission" date="2018-10" db="EMBL/GenBank/DDBJ databases">
        <title>Phylogenomics of Brevibacillus.</title>
        <authorList>
            <person name="Dunlap C."/>
        </authorList>
    </citation>
    <scope>NUCLEOTIDE SEQUENCE [LARGE SCALE GENOMIC DNA]</scope>
    <source>
        <strain evidence="3 4">NRRL NRS 1219</strain>
    </source>
</reference>
<evidence type="ECO:0000313" key="4">
    <source>
        <dbReference type="Proteomes" id="UP000276178"/>
    </source>
</evidence>
<gene>
    <name evidence="2" type="ORF">BAG01nite_10950</name>
    <name evidence="3" type="ORF">EB820_13750</name>
</gene>
<dbReference type="GeneID" id="82812437"/>
<dbReference type="EMBL" id="BJOD01000009">
    <property type="protein sequence ID" value="GED24993.1"/>
    <property type="molecule type" value="Genomic_DNA"/>
</dbReference>
<accession>A0A3M8AUM9</accession>
<organism evidence="3 4">
    <name type="scientific">Brevibacillus agri</name>
    <dbReference type="NCBI Taxonomy" id="51101"/>
    <lineage>
        <taxon>Bacteria</taxon>
        <taxon>Bacillati</taxon>
        <taxon>Bacillota</taxon>
        <taxon>Bacilli</taxon>
        <taxon>Bacillales</taxon>
        <taxon>Paenibacillaceae</taxon>
        <taxon>Brevibacillus</taxon>
    </lineage>
</organism>
<evidence type="ECO:0000313" key="5">
    <source>
        <dbReference type="Proteomes" id="UP000317180"/>
    </source>
</evidence>
<dbReference type="Proteomes" id="UP000276178">
    <property type="component" value="Unassembled WGS sequence"/>
</dbReference>
<comment type="caution">
    <text evidence="3">The sequence shown here is derived from an EMBL/GenBank/DDBJ whole genome shotgun (WGS) entry which is preliminary data.</text>
</comment>
<keyword evidence="5" id="KW-1185">Reference proteome</keyword>
<dbReference type="AlphaFoldDB" id="A0A3M8AUM9"/>
<evidence type="ECO:0000259" key="1">
    <source>
        <dbReference type="Pfam" id="PF13799"/>
    </source>
</evidence>
<evidence type="ECO:0000313" key="3">
    <source>
        <dbReference type="EMBL" id="RNB54850.1"/>
    </source>
</evidence>
<feature type="domain" description="DUF4183" evidence="1">
    <location>
        <begin position="61"/>
        <end position="131"/>
    </location>
</feature>
<dbReference type="RefSeq" id="WP_026558410.1">
    <property type="nucleotide sequence ID" value="NZ_BJOD01000009.1"/>
</dbReference>
<dbReference type="OrthoDB" id="2455205at2"/>
<name>A0A3M8AUM9_9BACL</name>
<dbReference type="InterPro" id="IPR025237">
    <property type="entry name" value="DUF4183"/>
</dbReference>
<evidence type="ECO:0000313" key="2">
    <source>
        <dbReference type="EMBL" id="GED24993.1"/>
    </source>
</evidence>
<protein>
    <submittedName>
        <fullName evidence="3">DUF4183 domain-containing protein</fullName>
    </submittedName>
</protein>
<dbReference type="Pfam" id="PF13799">
    <property type="entry name" value="DUF4183"/>
    <property type="match status" value="1"/>
</dbReference>
<dbReference type="EMBL" id="RHHN01000038">
    <property type="protein sequence ID" value="RNB54850.1"/>
    <property type="molecule type" value="Genomic_DNA"/>
</dbReference>
<sequence length="137" mass="14791">MQQRNIQCSAANRTYSLNVRYQLMPLGCPDIFPGQPCPTCPPCPPCPCTPGLLTTTIYQYTTFSDGQKNVYTDADAVPQLSTSGILGQQSVSIVNLFINGILQPPNSYVVQNGLLVLSEVPSQGVPIILQFIQIATS</sequence>
<proteinExistence type="predicted"/>
<reference evidence="2 5" key="2">
    <citation type="submission" date="2019-06" db="EMBL/GenBank/DDBJ databases">
        <title>Whole genome shotgun sequence of Brevibacillus agri NBRC 15538.</title>
        <authorList>
            <person name="Hosoyama A."/>
            <person name="Uohara A."/>
            <person name="Ohji S."/>
            <person name="Ichikawa N."/>
        </authorList>
    </citation>
    <scope>NUCLEOTIDE SEQUENCE [LARGE SCALE GENOMIC DNA]</scope>
    <source>
        <strain evidence="2 5">NBRC 15538</strain>
    </source>
</reference>